<proteinExistence type="inferred from homology"/>
<dbReference type="PANTHER" id="PTHR12586:SF1">
    <property type="entry name" value="CDP-DIACYLGLYCEROL--GLYCEROL-3-PHOSPHATE 3-PHOSPHATIDYLTRANSFERASE, MITOCHONDRIAL"/>
    <property type="match status" value="1"/>
</dbReference>
<sequence>MDTLIRKCKAQCNILMAHPEANGFFGAKGLAGGIPWSYSLIAQKFMTQLNSCGQGNRINLYEYLRKGWTYHAKGYYPPNRKYPYMTLVGSPNFGERSVKRDLESQLCIVTENEDLRKELHDECTRLYKMGIPAETERPVPVWISPFVSLFRSYY</sequence>
<reference evidence="8" key="1">
    <citation type="journal article" date="2023" name="Insect Mol. Biol.">
        <title>Genome sequencing provides insights into the evolution of gene families encoding plant cell wall-degrading enzymes in longhorned beetles.</title>
        <authorList>
            <person name="Shin N.R."/>
            <person name="Okamura Y."/>
            <person name="Kirsch R."/>
            <person name="Pauchet Y."/>
        </authorList>
    </citation>
    <scope>NUCLEOTIDE SEQUENCE</scope>
    <source>
        <strain evidence="8">MMC_N1</strain>
    </source>
</reference>
<comment type="function">
    <text evidence="7">Functions in the biosynthesis of the anionic phospholipids phosphatidylglycerol and cardiolipin.</text>
</comment>
<keyword evidence="3" id="KW-0677">Repeat</keyword>
<keyword evidence="7" id="KW-0547">Nucleotide-binding</keyword>
<comment type="subcellular location">
    <subcellularLocation>
        <location evidence="7">Mitochondrion</location>
    </subcellularLocation>
</comment>
<name>A0ABQ9J3D4_9CUCU</name>
<evidence type="ECO:0000256" key="1">
    <source>
        <dbReference type="ARBA" id="ARBA00022516"/>
    </source>
</evidence>
<protein>
    <recommendedName>
        <fullName evidence="7">CDP-diacylglycerol--glycerol-3-phosphate 3-phosphatidyltransferase</fullName>
        <ecNumber evidence="7">2.7.8.5</ecNumber>
    </recommendedName>
</protein>
<dbReference type="EC" id="2.7.8.5" evidence="7"/>
<evidence type="ECO:0000256" key="3">
    <source>
        <dbReference type="ARBA" id="ARBA00022737"/>
    </source>
</evidence>
<comment type="caution">
    <text evidence="8">The sequence shown here is derived from an EMBL/GenBank/DDBJ whole genome shotgun (WGS) entry which is preliminary data.</text>
</comment>
<dbReference type="CDD" id="cd09137">
    <property type="entry name" value="PLDc_PGS1_euk_2"/>
    <property type="match status" value="1"/>
</dbReference>
<evidence type="ECO:0000256" key="7">
    <source>
        <dbReference type="RuleBase" id="RU365024"/>
    </source>
</evidence>
<keyword evidence="2 7" id="KW-0808">Transferase</keyword>
<evidence type="ECO:0000256" key="6">
    <source>
        <dbReference type="ARBA" id="ARBA00023264"/>
    </source>
</evidence>
<evidence type="ECO:0000313" key="9">
    <source>
        <dbReference type="Proteomes" id="UP001162164"/>
    </source>
</evidence>
<dbReference type="PANTHER" id="PTHR12586">
    <property type="entry name" value="CDP-DIACYLGLYCEROL--SERINE O-PHOSPHATIDYLTRANSFERASE"/>
    <property type="match status" value="1"/>
</dbReference>
<comment type="similarity">
    <text evidence="7">Belongs to the CDP-alcohol phosphatidyltransferase class-II family.</text>
</comment>
<keyword evidence="5 7" id="KW-0594">Phospholipid biosynthesis</keyword>
<gene>
    <name evidence="8" type="ORF">NQ317_010935</name>
</gene>
<organism evidence="8 9">
    <name type="scientific">Molorchus minor</name>
    <dbReference type="NCBI Taxonomy" id="1323400"/>
    <lineage>
        <taxon>Eukaryota</taxon>
        <taxon>Metazoa</taxon>
        <taxon>Ecdysozoa</taxon>
        <taxon>Arthropoda</taxon>
        <taxon>Hexapoda</taxon>
        <taxon>Insecta</taxon>
        <taxon>Pterygota</taxon>
        <taxon>Neoptera</taxon>
        <taxon>Endopterygota</taxon>
        <taxon>Coleoptera</taxon>
        <taxon>Polyphaga</taxon>
        <taxon>Cucujiformia</taxon>
        <taxon>Chrysomeloidea</taxon>
        <taxon>Cerambycidae</taxon>
        <taxon>Lamiinae</taxon>
        <taxon>Monochamini</taxon>
        <taxon>Molorchus</taxon>
    </lineage>
</organism>
<comment type="catalytic activity">
    <reaction evidence="7">
        <text>a CDP-1,2-diacyl-sn-glycerol + sn-glycerol 3-phosphate = a 1,2-diacyl-sn-glycero-3-phospho-(1'-sn-glycero-3'-phosphate) + CMP + H(+)</text>
        <dbReference type="Rhea" id="RHEA:12593"/>
        <dbReference type="ChEBI" id="CHEBI:15378"/>
        <dbReference type="ChEBI" id="CHEBI:57597"/>
        <dbReference type="ChEBI" id="CHEBI:58332"/>
        <dbReference type="ChEBI" id="CHEBI:60110"/>
        <dbReference type="ChEBI" id="CHEBI:60377"/>
        <dbReference type="EC" id="2.7.8.5"/>
    </reaction>
</comment>
<dbReference type="Gene3D" id="3.30.870.10">
    <property type="entry name" value="Endonuclease Chain A"/>
    <property type="match status" value="1"/>
</dbReference>
<dbReference type="Proteomes" id="UP001162164">
    <property type="component" value="Unassembled WGS sequence"/>
</dbReference>
<evidence type="ECO:0000256" key="4">
    <source>
        <dbReference type="ARBA" id="ARBA00023098"/>
    </source>
</evidence>
<comment type="pathway">
    <text evidence="7">Phospholipid metabolism; phosphatidylglycerol biosynthesis; phosphatidylglycerol from CDP-diacylglycerol: step 1/2.</text>
</comment>
<accession>A0ABQ9J3D4</accession>
<evidence type="ECO:0000313" key="8">
    <source>
        <dbReference type="EMBL" id="KAJ8972066.1"/>
    </source>
</evidence>
<keyword evidence="7" id="KW-0067">ATP-binding</keyword>
<dbReference type="EMBL" id="JAPWTJ010001395">
    <property type="protein sequence ID" value="KAJ8972066.1"/>
    <property type="molecule type" value="Genomic_DNA"/>
</dbReference>
<dbReference type="InterPro" id="IPR016270">
    <property type="entry name" value="PGS1"/>
</dbReference>
<keyword evidence="9" id="KW-1185">Reference proteome</keyword>
<keyword evidence="6 7" id="KW-1208">Phospholipid metabolism</keyword>
<evidence type="ECO:0000256" key="5">
    <source>
        <dbReference type="ARBA" id="ARBA00023209"/>
    </source>
</evidence>
<keyword evidence="4 7" id="KW-0443">Lipid metabolism</keyword>
<keyword evidence="7" id="KW-0496">Mitochondrion</keyword>
<keyword evidence="1 7" id="KW-0444">Lipid biosynthesis</keyword>
<evidence type="ECO:0000256" key="2">
    <source>
        <dbReference type="ARBA" id="ARBA00022679"/>
    </source>
</evidence>